<keyword evidence="2" id="KW-1003">Cell membrane</keyword>
<evidence type="ECO:0000256" key="3">
    <source>
        <dbReference type="ARBA" id="ARBA00022692"/>
    </source>
</evidence>
<feature type="transmembrane region" description="Helical" evidence="6">
    <location>
        <begin position="322"/>
        <end position="343"/>
    </location>
</feature>
<comment type="caution">
    <text evidence="7">The sequence shown here is derived from an EMBL/GenBank/DDBJ whole genome shotgun (WGS) entry which is preliminary data.</text>
</comment>
<organism evidence="7 8">
    <name type="scientific">Roseibium polysiphoniae</name>
    <dbReference type="NCBI Taxonomy" id="2571221"/>
    <lineage>
        <taxon>Bacteria</taxon>
        <taxon>Pseudomonadati</taxon>
        <taxon>Pseudomonadota</taxon>
        <taxon>Alphaproteobacteria</taxon>
        <taxon>Hyphomicrobiales</taxon>
        <taxon>Stappiaceae</taxon>
        <taxon>Roseibium</taxon>
    </lineage>
</organism>
<keyword evidence="5 6" id="KW-0472">Membrane</keyword>
<dbReference type="EMBL" id="QTKU01000005">
    <property type="protein sequence ID" value="MBS8262398.1"/>
    <property type="molecule type" value="Genomic_DNA"/>
</dbReference>
<reference evidence="7" key="2">
    <citation type="journal article" date="2021" name="Microorganisms">
        <title>Bacterial Dimethylsulfoniopropionate Biosynthesis in the East China Sea.</title>
        <authorList>
            <person name="Liu J."/>
            <person name="Zhang Y."/>
            <person name="Liu J."/>
            <person name="Zhong H."/>
            <person name="Williams B.T."/>
            <person name="Zheng Y."/>
            <person name="Curson A.R.J."/>
            <person name="Sun C."/>
            <person name="Sun H."/>
            <person name="Song D."/>
            <person name="Wagner Mackenzie B."/>
            <person name="Bermejo Martinez A."/>
            <person name="Todd J.D."/>
            <person name="Zhang X.H."/>
        </authorList>
    </citation>
    <scope>NUCLEOTIDE SEQUENCE</scope>
    <source>
        <strain evidence="7">AESS21</strain>
    </source>
</reference>
<dbReference type="PANTHER" id="PTHR30250:SF11">
    <property type="entry name" value="O-ANTIGEN TRANSPORTER-RELATED"/>
    <property type="match status" value="1"/>
</dbReference>
<dbReference type="PANTHER" id="PTHR30250">
    <property type="entry name" value="PST FAMILY PREDICTED COLANIC ACID TRANSPORTER"/>
    <property type="match status" value="1"/>
</dbReference>
<keyword evidence="3 6" id="KW-0812">Transmembrane</keyword>
<feature type="transmembrane region" description="Helical" evidence="6">
    <location>
        <begin position="40"/>
        <end position="66"/>
    </location>
</feature>
<feature type="transmembrane region" description="Helical" evidence="6">
    <location>
        <begin position="86"/>
        <end position="105"/>
    </location>
</feature>
<evidence type="ECO:0000256" key="2">
    <source>
        <dbReference type="ARBA" id="ARBA00022475"/>
    </source>
</evidence>
<evidence type="ECO:0000256" key="1">
    <source>
        <dbReference type="ARBA" id="ARBA00004651"/>
    </source>
</evidence>
<feature type="transmembrane region" description="Helical" evidence="6">
    <location>
        <begin position="117"/>
        <end position="138"/>
    </location>
</feature>
<keyword evidence="4 6" id="KW-1133">Transmembrane helix</keyword>
<protein>
    <recommendedName>
        <fullName evidence="9">O-antigen/teichoic acid export membrane protein</fullName>
    </recommendedName>
</protein>
<evidence type="ECO:0000256" key="5">
    <source>
        <dbReference type="ARBA" id="ARBA00023136"/>
    </source>
</evidence>
<feature type="transmembrane region" description="Helical" evidence="6">
    <location>
        <begin position="355"/>
        <end position="378"/>
    </location>
</feature>
<dbReference type="InterPro" id="IPR050833">
    <property type="entry name" value="Poly_Biosynth_Transport"/>
</dbReference>
<dbReference type="RefSeq" id="WP_213217692.1">
    <property type="nucleotide sequence ID" value="NZ_QTKU01000005.1"/>
</dbReference>
<sequence>MPSFVSASVFTLISALTSMVVGFVSSIALARILGADGAGIVAFCLWIAMTAATISDLGVPSILLRYVNRFSGRDLVGGAQPFGLKLTFQLATAVTAIAMLTYSIWFASDSEVSGHFVWAMTTLLFLAYTYSATSHAAARGRDQNPEIAKLTFFGCVLQLPGIIVGALLFGPAGGLFGHMLRYLPQALVYPKYAKKPSSSSVVVTKQMKHHGRNNWGSNLIGLLIWGRIEFLFLGYYESTTVIGYYAAGLALSGLVVQLPNQILVGLVPYLGRHHDNDDVTQINQTAQRVTRWLCFLIVPICFGGAAITAELIPLLYGEDFTPAANICALLLLFSFIAPLTQVPSAIISGRERSRFFLISTPFVGALSCISLAIATPIYGGEGAALSRAAIHFVWLLTLGWYCWAHLSTKMVTPELLMIVLAGALCGGAAYSTLQVIEGIPGLLIAVPAGALSYFIVIRLTAALPRNELDTMMLNMPASIPGPVVRVVRVLLGLLSPKTSHPATRT</sequence>
<feature type="transmembrane region" description="Helical" evidence="6">
    <location>
        <begin position="442"/>
        <end position="463"/>
    </location>
</feature>
<dbReference type="AlphaFoldDB" id="A0A944CIG6"/>
<feature type="transmembrane region" description="Helical" evidence="6">
    <location>
        <begin position="150"/>
        <end position="169"/>
    </location>
</feature>
<feature type="transmembrane region" description="Helical" evidence="6">
    <location>
        <begin position="384"/>
        <end position="403"/>
    </location>
</feature>
<evidence type="ECO:0000313" key="7">
    <source>
        <dbReference type="EMBL" id="MBS8262398.1"/>
    </source>
</evidence>
<evidence type="ECO:0008006" key="9">
    <source>
        <dbReference type="Google" id="ProtNLM"/>
    </source>
</evidence>
<comment type="subcellular location">
    <subcellularLocation>
        <location evidence="1">Cell membrane</location>
        <topology evidence="1">Multi-pass membrane protein</topology>
    </subcellularLocation>
</comment>
<dbReference type="Pfam" id="PF13440">
    <property type="entry name" value="Polysacc_synt_3"/>
    <property type="match status" value="1"/>
</dbReference>
<accession>A0A944CIG6</accession>
<proteinExistence type="predicted"/>
<evidence type="ECO:0000313" key="8">
    <source>
        <dbReference type="Proteomes" id="UP000705379"/>
    </source>
</evidence>
<feature type="transmembrane region" description="Helical" evidence="6">
    <location>
        <begin position="415"/>
        <end position="436"/>
    </location>
</feature>
<evidence type="ECO:0000256" key="4">
    <source>
        <dbReference type="ARBA" id="ARBA00022989"/>
    </source>
</evidence>
<reference evidence="7" key="1">
    <citation type="submission" date="2018-08" db="EMBL/GenBank/DDBJ databases">
        <authorList>
            <person name="Jin W."/>
            <person name="Wang H."/>
            <person name="Yang Y."/>
            <person name="Li M."/>
            <person name="Liu J."/>
        </authorList>
    </citation>
    <scope>NUCLEOTIDE SEQUENCE</scope>
    <source>
        <strain evidence="7">AESS21</strain>
    </source>
</reference>
<name>A0A944CIG6_9HYPH</name>
<dbReference type="Proteomes" id="UP000705379">
    <property type="component" value="Unassembled WGS sequence"/>
</dbReference>
<gene>
    <name evidence="7" type="ORF">DYI23_19390</name>
</gene>
<dbReference type="GO" id="GO:0005886">
    <property type="term" value="C:plasma membrane"/>
    <property type="evidence" value="ECO:0007669"/>
    <property type="project" value="UniProtKB-SubCell"/>
</dbReference>
<evidence type="ECO:0000256" key="6">
    <source>
        <dbReference type="SAM" id="Phobius"/>
    </source>
</evidence>
<feature type="transmembrane region" description="Helical" evidence="6">
    <location>
        <begin position="242"/>
        <end position="271"/>
    </location>
</feature>
<feature type="transmembrane region" description="Helical" evidence="6">
    <location>
        <begin position="292"/>
        <end position="316"/>
    </location>
</feature>